<accession>A0A022RDE6</accession>
<protein>
    <submittedName>
        <fullName evidence="2">Uncharacterized protein</fullName>
    </submittedName>
</protein>
<evidence type="ECO:0000313" key="2">
    <source>
        <dbReference type="EMBL" id="EYU38059.1"/>
    </source>
</evidence>
<name>A0A022RDE6_ERYGU</name>
<reference evidence="2 3" key="1">
    <citation type="journal article" date="2013" name="Proc. Natl. Acad. Sci. U.S.A.">
        <title>Fine-scale variation in meiotic recombination in Mimulus inferred from population shotgun sequencing.</title>
        <authorList>
            <person name="Hellsten U."/>
            <person name="Wright K.M."/>
            <person name="Jenkins J."/>
            <person name="Shu S."/>
            <person name="Yuan Y."/>
            <person name="Wessler S.R."/>
            <person name="Schmutz J."/>
            <person name="Willis J.H."/>
            <person name="Rokhsar D.S."/>
        </authorList>
    </citation>
    <scope>NUCLEOTIDE SEQUENCE [LARGE SCALE GENOMIC DNA]</scope>
    <source>
        <strain evidence="3">cv. DUN x IM62</strain>
    </source>
</reference>
<sequence length="120" mass="13834">MTSTSNSKGIVEDDDEEEEFQHFDDFTVASSWERFISEIEAVCRQWLADGTKNLLTIRFSLCGIIFYVIFDHFPIFVNAFIYISISRLNYTASKLDPSYMVMFQFLLCMTPNDINEAAVG</sequence>
<dbReference type="STRING" id="4155.A0A022RDE6"/>
<keyword evidence="1" id="KW-0812">Transmembrane</keyword>
<organism evidence="2 3">
    <name type="scientific">Erythranthe guttata</name>
    <name type="common">Yellow monkey flower</name>
    <name type="synonym">Mimulus guttatus</name>
    <dbReference type="NCBI Taxonomy" id="4155"/>
    <lineage>
        <taxon>Eukaryota</taxon>
        <taxon>Viridiplantae</taxon>
        <taxon>Streptophyta</taxon>
        <taxon>Embryophyta</taxon>
        <taxon>Tracheophyta</taxon>
        <taxon>Spermatophyta</taxon>
        <taxon>Magnoliopsida</taxon>
        <taxon>eudicotyledons</taxon>
        <taxon>Gunneridae</taxon>
        <taxon>Pentapetalae</taxon>
        <taxon>asterids</taxon>
        <taxon>lamiids</taxon>
        <taxon>Lamiales</taxon>
        <taxon>Phrymaceae</taxon>
        <taxon>Erythranthe</taxon>
    </lineage>
</organism>
<evidence type="ECO:0000256" key="1">
    <source>
        <dbReference type="SAM" id="Phobius"/>
    </source>
</evidence>
<dbReference type="Proteomes" id="UP000030748">
    <property type="component" value="Unassembled WGS sequence"/>
</dbReference>
<dbReference type="EMBL" id="KI630509">
    <property type="protein sequence ID" value="EYU38059.1"/>
    <property type="molecule type" value="Genomic_DNA"/>
</dbReference>
<evidence type="ECO:0000313" key="3">
    <source>
        <dbReference type="Proteomes" id="UP000030748"/>
    </source>
</evidence>
<keyword evidence="1" id="KW-1133">Transmembrane helix</keyword>
<feature type="non-terminal residue" evidence="2">
    <location>
        <position position="120"/>
    </location>
</feature>
<feature type="transmembrane region" description="Helical" evidence="1">
    <location>
        <begin position="64"/>
        <end position="85"/>
    </location>
</feature>
<dbReference type="AlphaFoldDB" id="A0A022RDE6"/>
<keyword evidence="3" id="KW-1185">Reference proteome</keyword>
<keyword evidence="1" id="KW-0472">Membrane</keyword>
<proteinExistence type="predicted"/>
<gene>
    <name evidence="2" type="ORF">MIMGU_mgv1a0010621mg</name>
</gene>